<feature type="domain" description="Peptidase MA-like" evidence="2">
    <location>
        <begin position="271"/>
        <end position="441"/>
    </location>
</feature>
<protein>
    <submittedName>
        <fullName evidence="3">Peptidase MA superfamily protein</fullName>
    </submittedName>
</protein>
<keyword evidence="4" id="KW-1185">Reference proteome</keyword>
<dbReference type="AlphaFoldDB" id="A0A239D4U8"/>
<evidence type="ECO:0000313" key="4">
    <source>
        <dbReference type="Proteomes" id="UP000198415"/>
    </source>
</evidence>
<keyword evidence="1" id="KW-0732">Signal</keyword>
<dbReference type="Pfam" id="PF13485">
    <property type="entry name" value="Peptidase_MA_2"/>
    <property type="match status" value="1"/>
</dbReference>
<dbReference type="RefSeq" id="WP_089296303.1">
    <property type="nucleotide sequence ID" value="NZ_BOMU01000063.1"/>
</dbReference>
<evidence type="ECO:0000256" key="1">
    <source>
        <dbReference type="SAM" id="SignalP"/>
    </source>
</evidence>
<name>A0A239D4U8_9ACTN</name>
<evidence type="ECO:0000313" key="3">
    <source>
        <dbReference type="EMBL" id="SNS26633.1"/>
    </source>
</evidence>
<reference evidence="3 4" key="1">
    <citation type="submission" date="2017-06" db="EMBL/GenBank/DDBJ databases">
        <authorList>
            <person name="Kim H.J."/>
            <person name="Triplett B.A."/>
        </authorList>
    </citation>
    <scope>NUCLEOTIDE SEQUENCE [LARGE SCALE GENOMIC DNA]</scope>
    <source>
        <strain evidence="3 4">DSM 43151</strain>
    </source>
</reference>
<gene>
    <name evidence="3" type="ORF">SAMN06264365_112232</name>
</gene>
<dbReference type="InterPro" id="IPR039568">
    <property type="entry name" value="Peptidase_MA-like_dom"/>
</dbReference>
<evidence type="ECO:0000259" key="2">
    <source>
        <dbReference type="Pfam" id="PF13485"/>
    </source>
</evidence>
<accession>A0A239D4U8</accession>
<dbReference type="OrthoDB" id="5171966at2"/>
<feature type="chain" id="PRO_5039647298" evidence="1">
    <location>
        <begin position="27"/>
        <end position="444"/>
    </location>
</feature>
<sequence>MINDVPWRRLALVPVAAVLAAGSLSACRSGNTPAAVAASASASAAPPVELVAPSLPRPSAGAPTSEFQAWVGQEVRAAMKVQTEGLLSGDFGKFAGAAEPGNKALRAELQRRFRTLRALHVTRFDQRIDRQPLVRAKKGTWQVVHIAQQCFVEADCAIDEAVFDSIWAETPAGLRLTGFQPHARKSSCLRCVSYASRPYSQPWETTELIAQVGARTLVAVPPKYRSRLADLSRRAEKAAAVADRYRIGDTPVDRYRIYVADDASWRRWFGGYPGSWVAGVAFPTGPNRIDVEVRESDLTAGFSDELLTHELAHVSTLRNDTYYGQDDVWFLVEGMAEYVEHLRSGTGGYRNRSALNRLLRQRTLRSVSVEPPADNASILDAQGRYAVGYYTVTYLSQRYGKAKMLQFFQQAVQYGIGLDGASRTAFGKPWASVDKECAAYIRKL</sequence>
<dbReference type="Proteomes" id="UP000198415">
    <property type="component" value="Unassembled WGS sequence"/>
</dbReference>
<feature type="signal peptide" evidence="1">
    <location>
        <begin position="1"/>
        <end position="26"/>
    </location>
</feature>
<dbReference type="EMBL" id="FZNR01000012">
    <property type="protein sequence ID" value="SNS26633.1"/>
    <property type="molecule type" value="Genomic_DNA"/>
</dbReference>
<organism evidence="3 4">
    <name type="scientific">Actinoplanes regularis</name>
    <dbReference type="NCBI Taxonomy" id="52697"/>
    <lineage>
        <taxon>Bacteria</taxon>
        <taxon>Bacillati</taxon>
        <taxon>Actinomycetota</taxon>
        <taxon>Actinomycetes</taxon>
        <taxon>Micromonosporales</taxon>
        <taxon>Micromonosporaceae</taxon>
        <taxon>Actinoplanes</taxon>
    </lineage>
</organism>
<proteinExistence type="predicted"/>